<dbReference type="InterPro" id="IPR013083">
    <property type="entry name" value="Znf_RING/FYVE/PHD"/>
</dbReference>
<organism evidence="15 16">
    <name type="scientific">Aplysia californica</name>
    <name type="common">California sea hare</name>
    <dbReference type="NCBI Taxonomy" id="6500"/>
    <lineage>
        <taxon>Eukaryota</taxon>
        <taxon>Metazoa</taxon>
        <taxon>Spiralia</taxon>
        <taxon>Lophotrochozoa</taxon>
        <taxon>Mollusca</taxon>
        <taxon>Gastropoda</taxon>
        <taxon>Heterobranchia</taxon>
        <taxon>Euthyneura</taxon>
        <taxon>Tectipleura</taxon>
        <taxon>Aplysiida</taxon>
        <taxon>Aplysioidea</taxon>
        <taxon>Aplysiidae</taxon>
        <taxon>Aplysia</taxon>
    </lineage>
</organism>
<reference evidence="16" key="1">
    <citation type="submission" date="2025-08" db="UniProtKB">
        <authorList>
            <consortium name="RefSeq"/>
        </authorList>
    </citation>
    <scope>IDENTIFICATION</scope>
</reference>
<feature type="compositionally biased region" description="Polar residues" evidence="13">
    <location>
        <begin position="80"/>
        <end position="96"/>
    </location>
</feature>
<evidence type="ECO:0000256" key="11">
    <source>
        <dbReference type="ARBA" id="ARBA00023242"/>
    </source>
</evidence>
<dbReference type="InterPro" id="IPR019787">
    <property type="entry name" value="Znf_PHD-finger"/>
</dbReference>
<evidence type="ECO:0000256" key="2">
    <source>
        <dbReference type="ARBA" id="ARBA00006097"/>
    </source>
</evidence>
<dbReference type="GeneID" id="101861790"/>
<keyword evidence="9" id="KW-0805">Transcription regulation</keyword>
<keyword evidence="8" id="KW-0524">Neurogenesis</keyword>
<protein>
    <recommendedName>
        <fullName evidence="3">PHD finger protein 10</fullName>
    </recommendedName>
</protein>
<dbReference type="PANTHER" id="PTHR45888">
    <property type="entry name" value="HL01030P-RELATED"/>
    <property type="match status" value="1"/>
</dbReference>
<keyword evidence="5" id="KW-0677">Repeat</keyword>
<feature type="compositionally biased region" description="Basic and acidic residues" evidence="13">
    <location>
        <begin position="854"/>
        <end position="876"/>
    </location>
</feature>
<evidence type="ECO:0000256" key="12">
    <source>
        <dbReference type="PROSITE-ProRule" id="PRU00146"/>
    </source>
</evidence>
<comment type="subcellular location">
    <subcellularLocation>
        <location evidence="1">Nucleus</location>
    </subcellularLocation>
</comment>
<comment type="similarity">
    <text evidence="2">Belongs to the SAYP family.</text>
</comment>
<feature type="compositionally biased region" description="Basic and acidic residues" evidence="13">
    <location>
        <begin position="950"/>
        <end position="972"/>
    </location>
</feature>
<evidence type="ECO:0000313" key="15">
    <source>
        <dbReference type="Proteomes" id="UP000694888"/>
    </source>
</evidence>
<dbReference type="InterPro" id="IPR001965">
    <property type="entry name" value="Znf_PHD"/>
</dbReference>
<feature type="region of interest" description="Disordered" evidence="13">
    <location>
        <begin position="1"/>
        <end position="127"/>
    </location>
</feature>
<feature type="region of interest" description="Disordered" evidence="13">
    <location>
        <begin position="271"/>
        <end position="318"/>
    </location>
</feature>
<dbReference type="Pfam" id="PF00628">
    <property type="entry name" value="PHD"/>
    <property type="match status" value="2"/>
</dbReference>
<keyword evidence="10" id="KW-0804">Transcription</keyword>
<feature type="region of interest" description="Disordered" evidence="13">
    <location>
        <begin position="844"/>
        <end position="1359"/>
    </location>
</feature>
<evidence type="ECO:0000256" key="8">
    <source>
        <dbReference type="ARBA" id="ARBA00022902"/>
    </source>
</evidence>
<evidence type="ECO:0000256" key="10">
    <source>
        <dbReference type="ARBA" id="ARBA00023163"/>
    </source>
</evidence>
<dbReference type="CDD" id="cd21085">
    <property type="entry name" value="WH_NTD_PHF10"/>
    <property type="match status" value="1"/>
</dbReference>
<evidence type="ECO:0000256" key="7">
    <source>
        <dbReference type="ARBA" id="ARBA00022833"/>
    </source>
</evidence>
<feature type="compositionally biased region" description="Basic and acidic residues" evidence="13">
    <location>
        <begin position="299"/>
        <end position="311"/>
    </location>
</feature>
<proteinExistence type="inferred from homology"/>
<feature type="compositionally biased region" description="Low complexity" evidence="13">
    <location>
        <begin position="1202"/>
        <end position="1216"/>
    </location>
</feature>
<sequence>MASPIENSGSTQRPVPMESQSITEESAPETASGILQEDVPVGSEPLPQTTQAGSTSEGCVNQPTAPTGEENASCLDHGTVSVSENQNPPESQSVTQIPEEPLCSQTVEQSSKEEAVVGDQPTSRAADEAWCKKDENVMVSGKETFSEESMEVDLLTDNDNENGVSGGETADGMGIRESIAESSVDAGNDKCSEDVAGYDEKASNVCESSSASNEATEFKFLKPSSFNLGENDNGKTPCIEPVEKVTVEKRSNAPIHVPEMVYDIDEETRMGLDQSSGDASAVESTFNYPLPPKQLFTGEDTKDSEASDTETKMSIISDTEDIRLRNTISIDDATKDSVASDSNTETPVPSKSSRRSSKEGSGADVIEDTDHSVSAEGLFEYQWPQDGGDWHLLQEQISEYLKVKSFKRKYPDLYRRTCDKEEKDFLREKGVVTETQSDLGLTALRSEEVYDLMMKDYNDKYREYVSVLQEKQKRVIREKHKEYCVQPKLDKSKIMAYSKKAAKSAAEYNSSMMREKRDERRAYFDLQTYVIHYPRNHCKTLPPEQTKRGAYPVSVIKGQFQENYRKYNAQELSCFPVKTCLKDPPKLVRYVRPPPLGIRMGASSVAQKPEPVPEAESEAPVSAEVQEDVLDGTNKNKENEVATASVEMEEPVTVTPVKVERKVKSSCKKKLAGVAKGHTSSPERPKKSKKSSKETPAPAEKSVSITAPSTPQEVLEDSNESPDSKKMPAKIHGLEKCRICKQRSTKEERKNDRLVKCAQCGKIGHMSCLDLTEELVAVIKTYPWQCMECKTCVECLDPYDEDKMMFCDRCDRGYHTFCIGLNALPTGQWECKNCEGAPKILNKSSSHKARKKPRAEAREIKPDVVGEKNPETKAEEGTTVVSETAEIKPEDVEMVDESQLDVKEVKTEDTATPSVSTAREDVKQAERSGKKRKNPGAAAQPKPAKTPRIQGERQSRRLKLKGEEGEDGEKKGKDKRFKKKKRLNKEPGEVSTDGKEGGEVTLAGGALEGAEDEGREIISEGVDESADFMVKDELEINDDEVPEKGESKGETPSSAVPTGSTTDKADLEAGGEGSVQVGSGVEVAETEVAAATIAESDKEPVQDKAPSVSNEQTSEDVATPHDTSSEIETVDLLPDEPEHDPGVGVEDEPKEVGKEESQKETEPKLPSPPPPPPASSSSPTGHAETSLDSSDEQPQKETQQISESSDTSTTCSSSQPPLVPPAPAPEEKSLAPLVQEESPPVCKNSSHQQQSSSEATMDTASAEQSSEDSQKKVNIVEEMPAQSSAPAQSDTQQDDGAPPTSEPTAEATSVNSEETTDNDSGVKESPMEVEENGDKQQGAPTDNAGNVDPGGEPKVTTDQ</sequence>
<dbReference type="RefSeq" id="XP_005091425.2">
    <property type="nucleotide sequence ID" value="XM_005091368.3"/>
</dbReference>
<keyword evidence="11" id="KW-0539">Nucleus</keyword>
<evidence type="ECO:0000256" key="3">
    <source>
        <dbReference type="ARBA" id="ARBA00016995"/>
    </source>
</evidence>
<feature type="compositionally biased region" description="Pro residues" evidence="13">
    <location>
        <begin position="1165"/>
        <end position="1174"/>
    </location>
</feature>
<feature type="region of interest" description="Disordered" evidence="13">
    <location>
        <begin position="155"/>
        <end position="174"/>
    </location>
</feature>
<evidence type="ECO:0000256" key="1">
    <source>
        <dbReference type="ARBA" id="ARBA00004123"/>
    </source>
</evidence>
<accession>A0ABM0JDV3</accession>
<dbReference type="SMART" id="SM00249">
    <property type="entry name" value="PHD"/>
    <property type="match status" value="2"/>
</dbReference>
<evidence type="ECO:0000313" key="16">
    <source>
        <dbReference type="RefSeq" id="XP_005091425.2"/>
    </source>
</evidence>
<dbReference type="Proteomes" id="UP000694888">
    <property type="component" value="Unplaced"/>
</dbReference>
<feature type="compositionally biased region" description="Basic and acidic residues" evidence="13">
    <location>
        <begin position="984"/>
        <end position="998"/>
    </location>
</feature>
<keyword evidence="4" id="KW-0479">Metal-binding</keyword>
<evidence type="ECO:0000256" key="6">
    <source>
        <dbReference type="ARBA" id="ARBA00022771"/>
    </source>
</evidence>
<feature type="compositionally biased region" description="Basic and acidic residues" evidence="13">
    <location>
        <begin position="918"/>
        <end position="928"/>
    </location>
</feature>
<feature type="region of interest" description="Disordered" evidence="13">
    <location>
        <begin position="668"/>
        <end position="727"/>
    </location>
</feature>
<feature type="compositionally biased region" description="Polar residues" evidence="13">
    <location>
        <begin position="46"/>
        <end position="65"/>
    </location>
</feature>
<feature type="compositionally biased region" description="Polar residues" evidence="13">
    <location>
        <begin position="1243"/>
        <end position="1264"/>
    </location>
</feature>
<feature type="compositionally biased region" description="Polar residues" evidence="13">
    <location>
        <begin position="1107"/>
        <end position="1116"/>
    </location>
</feature>
<feature type="compositionally biased region" description="Basic and acidic residues" evidence="13">
    <location>
        <begin position="1150"/>
        <end position="1163"/>
    </location>
</feature>
<feature type="compositionally biased region" description="Polar residues" evidence="13">
    <location>
        <begin position="1050"/>
        <end position="1062"/>
    </location>
</feature>
<evidence type="ECO:0000256" key="9">
    <source>
        <dbReference type="ARBA" id="ARBA00023015"/>
    </source>
</evidence>
<evidence type="ECO:0000256" key="4">
    <source>
        <dbReference type="ARBA" id="ARBA00022723"/>
    </source>
</evidence>
<keyword evidence="7" id="KW-0862">Zinc</keyword>
<dbReference type="PANTHER" id="PTHR45888:SF4">
    <property type="entry name" value="PHD FINGER PROTEIN 10"/>
    <property type="match status" value="1"/>
</dbReference>
<feature type="region of interest" description="Disordered" evidence="13">
    <location>
        <begin position="601"/>
        <end position="648"/>
    </location>
</feature>
<feature type="compositionally biased region" description="Polar residues" evidence="13">
    <location>
        <begin position="273"/>
        <end position="287"/>
    </location>
</feature>
<feature type="region of interest" description="Disordered" evidence="13">
    <location>
        <begin position="335"/>
        <end position="369"/>
    </location>
</feature>
<dbReference type="CDD" id="cd15529">
    <property type="entry name" value="PHD2_PHF10"/>
    <property type="match status" value="1"/>
</dbReference>
<dbReference type="PROSITE" id="PS50016">
    <property type="entry name" value="ZF_PHD_2"/>
    <property type="match status" value="1"/>
</dbReference>
<feature type="compositionally biased region" description="Basic residues" evidence="13">
    <location>
        <begin position="973"/>
        <end position="983"/>
    </location>
</feature>
<feature type="compositionally biased region" description="Polar residues" evidence="13">
    <location>
        <begin position="703"/>
        <end position="712"/>
    </location>
</feature>
<keyword evidence="6 12" id="KW-0863">Zinc-finger</keyword>
<evidence type="ECO:0000259" key="14">
    <source>
        <dbReference type="PROSITE" id="PS50016"/>
    </source>
</evidence>
<dbReference type="InterPro" id="IPR011011">
    <property type="entry name" value="Znf_FYVE_PHD"/>
</dbReference>
<keyword evidence="15" id="KW-1185">Reference proteome</keyword>
<gene>
    <name evidence="16" type="primary">LOC101861790</name>
</gene>
<evidence type="ECO:0000256" key="13">
    <source>
        <dbReference type="SAM" id="MobiDB-lite"/>
    </source>
</evidence>
<feature type="compositionally biased region" description="Polar residues" evidence="13">
    <location>
        <begin position="1"/>
        <end position="24"/>
    </location>
</feature>
<feature type="compositionally biased region" description="Low complexity" evidence="13">
    <location>
        <begin position="1074"/>
        <end position="1094"/>
    </location>
</feature>
<dbReference type="Gene3D" id="3.30.40.10">
    <property type="entry name" value="Zinc/RING finger domain, C3HC4 (zinc finger)"/>
    <property type="match status" value="1"/>
</dbReference>
<evidence type="ECO:0000256" key="5">
    <source>
        <dbReference type="ARBA" id="ARBA00022737"/>
    </source>
</evidence>
<feature type="domain" description="PHD-type" evidence="14">
    <location>
        <begin position="786"/>
        <end position="837"/>
    </location>
</feature>
<name>A0ABM0JDV3_APLCA</name>
<feature type="compositionally biased region" description="Polar residues" evidence="13">
    <location>
        <begin position="1281"/>
        <end position="1291"/>
    </location>
</feature>
<dbReference type="InterPro" id="IPR038045">
    <property type="entry name" value="PHF10_PHD_finger_1"/>
</dbReference>
<feature type="compositionally biased region" description="Polar residues" evidence="13">
    <location>
        <begin position="1302"/>
        <end position="1313"/>
    </location>
</feature>
<feature type="compositionally biased region" description="Basic and acidic residues" evidence="13">
    <location>
        <begin position="900"/>
        <end position="909"/>
    </location>
</feature>
<feature type="compositionally biased region" description="Polar residues" evidence="13">
    <location>
        <begin position="337"/>
        <end position="349"/>
    </location>
</feature>
<dbReference type="CDD" id="cd15528">
    <property type="entry name" value="PHD1_PHF10"/>
    <property type="match status" value="1"/>
</dbReference>
<dbReference type="SUPFAM" id="SSF57903">
    <property type="entry name" value="FYVE/PHD zinc finger"/>
    <property type="match status" value="2"/>
</dbReference>